<evidence type="ECO:0000256" key="5">
    <source>
        <dbReference type="ARBA" id="ARBA00023136"/>
    </source>
</evidence>
<dbReference type="Pfam" id="PF00482">
    <property type="entry name" value="T2SSF"/>
    <property type="match status" value="1"/>
</dbReference>
<sequence>MMEFMAALCAGAAVWFLMSDQGRLRALARPRRSRPDLPEWVPRLPRRAEAKRRERVQRELPETLELLAAALAAGLPPRVAASEVASSGPPGAGEALAQVVARVGVGVPEAEAWSALAQDPEWGDAAREMARSSTTGTGAVVTLRRLAGDARSRRRDALTRQARSVGVKAVGPLMGCYLPAFMLLGIVPIIAGLAQNMSLR</sequence>
<comment type="caution">
    <text evidence="8">The sequence shown here is derived from an EMBL/GenBank/DDBJ whole genome shotgun (WGS) entry which is preliminary data.</text>
</comment>
<dbReference type="EMBL" id="JBHSUA010000009">
    <property type="protein sequence ID" value="MFC6396480.1"/>
    <property type="molecule type" value="Genomic_DNA"/>
</dbReference>
<keyword evidence="2" id="KW-1003">Cell membrane</keyword>
<proteinExistence type="predicted"/>
<dbReference type="InterPro" id="IPR018076">
    <property type="entry name" value="T2SS_GspF_dom"/>
</dbReference>
<accession>A0ABW1WZ12</accession>
<evidence type="ECO:0000256" key="4">
    <source>
        <dbReference type="ARBA" id="ARBA00022989"/>
    </source>
</evidence>
<evidence type="ECO:0000313" key="8">
    <source>
        <dbReference type="EMBL" id="MFC6396480.1"/>
    </source>
</evidence>
<evidence type="ECO:0000313" key="9">
    <source>
        <dbReference type="Proteomes" id="UP001596266"/>
    </source>
</evidence>
<dbReference type="RefSeq" id="WP_343884880.1">
    <property type="nucleotide sequence ID" value="NZ_BAAAKI010000004.1"/>
</dbReference>
<reference evidence="9" key="1">
    <citation type="journal article" date="2019" name="Int. J. Syst. Evol. Microbiol.">
        <title>The Global Catalogue of Microorganisms (GCM) 10K type strain sequencing project: providing services to taxonomists for standard genome sequencing and annotation.</title>
        <authorList>
            <consortium name="The Broad Institute Genomics Platform"/>
            <consortium name="The Broad Institute Genome Sequencing Center for Infectious Disease"/>
            <person name="Wu L."/>
            <person name="Ma J."/>
        </authorList>
    </citation>
    <scope>NUCLEOTIDE SEQUENCE [LARGE SCALE GENOMIC DNA]</scope>
    <source>
        <strain evidence="9">CGMCC 1.15277</strain>
    </source>
</reference>
<dbReference type="PANTHER" id="PTHR35007">
    <property type="entry name" value="INTEGRAL MEMBRANE PROTEIN-RELATED"/>
    <property type="match status" value="1"/>
</dbReference>
<keyword evidence="4 6" id="KW-1133">Transmembrane helix</keyword>
<evidence type="ECO:0000256" key="1">
    <source>
        <dbReference type="ARBA" id="ARBA00004651"/>
    </source>
</evidence>
<evidence type="ECO:0000259" key="7">
    <source>
        <dbReference type="Pfam" id="PF00482"/>
    </source>
</evidence>
<keyword evidence="9" id="KW-1185">Reference proteome</keyword>
<comment type="subcellular location">
    <subcellularLocation>
        <location evidence="1">Cell membrane</location>
        <topology evidence="1">Multi-pass membrane protein</topology>
    </subcellularLocation>
</comment>
<dbReference type="Proteomes" id="UP001596266">
    <property type="component" value="Unassembled WGS sequence"/>
</dbReference>
<evidence type="ECO:0000256" key="3">
    <source>
        <dbReference type="ARBA" id="ARBA00022692"/>
    </source>
</evidence>
<name>A0ABW1WZ12_9ACTN</name>
<protein>
    <submittedName>
        <fullName evidence="8">Type II secretion system F family protein</fullName>
    </submittedName>
</protein>
<organism evidence="8 9">
    <name type="scientific">Luteococcus sanguinis</name>
    <dbReference type="NCBI Taxonomy" id="174038"/>
    <lineage>
        <taxon>Bacteria</taxon>
        <taxon>Bacillati</taxon>
        <taxon>Actinomycetota</taxon>
        <taxon>Actinomycetes</taxon>
        <taxon>Propionibacteriales</taxon>
        <taxon>Propionibacteriaceae</taxon>
        <taxon>Luteococcus</taxon>
    </lineage>
</organism>
<feature type="domain" description="Type II secretion system protein GspF" evidence="7">
    <location>
        <begin position="64"/>
        <end position="184"/>
    </location>
</feature>
<evidence type="ECO:0000256" key="2">
    <source>
        <dbReference type="ARBA" id="ARBA00022475"/>
    </source>
</evidence>
<keyword evidence="3 6" id="KW-0812">Transmembrane</keyword>
<feature type="transmembrane region" description="Helical" evidence="6">
    <location>
        <begin position="177"/>
        <end position="194"/>
    </location>
</feature>
<evidence type="ECO:0000256" key="6">
    <source>
        <dbReference type="SAM" id="Phobius"/>
    </source>
</evidence>
<dbReference type="PANTHER" id="PTHR35007:SF3">
    <property type="entry name" value="POSSIBLE CONSERVED ALANINE RICH MEMBRANE PROTEIN"/>
    <property type="match status" value="1"/>
</dbReference>
<keyword evidence="5 6" id="KW-0472">Membrane</keyword>
<gene>
    <name evidence="8" type="ORF">ACFP57_05685</name>
</gene>